<dbReference type="Proteomes" id="UP000828390">
    <property type="component" value="Unassembled WGS sequence"/>
</dbReference>
<keyword evidence="3" id="KW-1185">Reference proteome</keyword>
<proteinExistence type="predicted"/>
<reference evidence="2" key="1">
    <citation type="journal article" date="2019" name="bioRxiv">
        <title>The Genome of the Zebra Mussel, Dreissena polymorpha: A Resource for Invasive Species Research.</title>
        <authorList>
            <person name="McCartney M.A."/>
            <person name="Auch B."/>
            <person name="Kono T."/>
            <person name="Mallez S."/>
            <person name="Zhang Y."/>
            <person name="Obille A."/>
            <person name="Becker A."/>
            <person name="Abrahante J.E."/>
            <person name="Garbe J."/>
            <person name="Badalamenti J.P."/>
            <person name="Herman A."/>
            <person name="Mangelson H."/>
            <person name="Liachko I."/>
            <person name="Sullivan S."/>
            <person name="Sone E.D."/>
            <person name="Koren S."/>
            <person name="Silverstein K.A.T."/>
            <person name="Beckman K.B."/>
            <person name="Gohl D.M."/>
        </authorList>
    </citation>
    <scope>NUCLEOTIDE SEQUENCE</scope>
    <source>
        <strain evidence="2">Duluth1</strain>
        <tissue evidence="2">Whole animal</tissue>
    </source>
</reference>
<reference evidence="2" key="2">
    <citation type="submission" date="2020-11" db="EMBL/GenBank/DDBJ databases">
        <authorList>
            <person name="McCartney M.A."/>
            <person name="Auch B."/>
            <person name="Kono T."/>
            <person name="Mallez S."/>
            <person name="Becker A."/>
            <person name="Gohl D.M."/>
            <person name="Silverstein K.A.T."/>
            <person name="Koren S."/>
            <person name="Bechman K.B."/>
            <person name="Herman A."/>
            <person name="Abrahante J.E."/>
            <person name="Garbe J."/>
        </authorList>
    </citation>
    <scope>NUCLEOTIDE SEQUENCE</scope>
    <source>
        <strain evidence="2">Duluth1</strain>
        <tissue evidence="2">Whole animal</tissue>
    </source>
</reference>
<dbReference type="AlphaFoldDB" id="A0A9D4NDD9"/>
<organism evidence="2 3">
    <name type="scientific">Dreissena polymorpha</name>
    <name type="common">Zebra mussel</name>
    <name type="synonym">Mytilus polymorpha</name>
    <dbReference type="NCBI Taxonomy" id="45954"/>
    <lineage>
        <taxon>Eukaryota</taxon>
        <taxon>Metazoa</taxon>
        <taxon>Spiralia</taxon>
        <taxon>Lophotrochozoa</taxon>
        <taxon>Mollusca</taxon>
        <taxon>Bivalvia</taxon>
        <taxon>Autobranchia</taxon>
        <taxon>Heteroconchia</taxon>
        <taxon>Euheterodonta</taxon>
        <taxon>Imparidentia</taxon>
        <taxon>Neoheterodontei</taxon>
        <taxon>Myida</taxon>
        <taxon>Dreissenoidea</taxon>
        <taxon>Dreissenidae</taxon>
        <taxon>Dreissena</taxon>
    </lineage>
</organism>
<evidence type="ECO:0000313" key="2">
    <source>
        <dbReference type="EMBL" id="KAH3891634.1"/>
    </source>
</evidence>
<dbReference type="EMBL" id="JAIWYP010000001">
    <property type="protein sequence ID" value="KAH3891634.1"/>
    <property type="molecule type" value="Genomic_DNA"/>
</dbReference>
<dbReference type="EMBL" id="JAIWYP010000001">
    <property type="protein sequence ID" value="KAH3890982.1"/>
    <property type="molecule type" value="Genomic_DNA"/>
</dbReference>
<accession>A0A9D4NDD9</accession>
<gene>
    <name evidence="1" type="ORF">DPMN_015073</name>
    <name evidence="2" type="ORF">DPMN_015739</name>
</gene>
<comment type="caution">
    <text evidence="2">The sequence shown here is derived from an EMBL/GenBank/DDBJ whole genome shotgun (WGS) entry which is preliminary data.</text>
</comment>
<protein>
    <submittedName>
        <fullName evidence="2">Uncharacterized protein</fullName>
    </submittedName>
</protein>
<evidence type="ECO:0000313" key="3">
    <source>
        <dbReference type="Proteomes" id="UP000828390"/>
    </source>
</evidence>
<sequence length="50" mass="5808">MSEKYGSDRNGYLMHTMTEYVDTEFCVNRRSNKCQSTVCRGSPSRMEHAL</sequence>
<evidence type="ECO:0000313" key="1">
    <source>
        <dbReference type="EMBL" id="KAH3890982.1"/>
    </source>
</evidence>
<name>A0A9D4NDD9_DREPO</name>